<dbReference type="Gramene" id="C.cajan_41552.t">
    <property type="protein sequence ID" value="C.cajan_41552.t.cds1"/>
    <property type="gene ID" value="C.cajan_41552"/>
</dbReference>
<dbReference type="PANTHER" id="PTHR31286:SF60">
    <property type="entry name" value="PROTEIN, PUTATIVE-RELATED"/>
    <property type="match status" value="1"/>
</dbReference>
<dbReference type="InterPro" id="IPR040256">
    <property type="entry name" value="At4g02000-like"/>
</dbReference>
<evidence type="ECO:0000313" key="2">
    <source>
        <dbReference type="Proteomes" id="UP000075243"/>
    </source>
</evidence>
<name>A0A151QS59_CAJCA</name>
<dbReference type="PANTHER" id="PTHR31286">
    <property type="entry name" value="GLYCINE-RICH CELL WALL STRUCTURAL PROTEIN 1.8-LIKE"/>
    <property type="match status" value="1"/>
</dbReference>
<evidence type="ECO:0000313" key="1">
    <source>
        <dbReference type="EMBL" id="KYP33139.1"/>
    </source>
</evidence>
<organism evidence="1 2">
    <name type="scientific">Cajanus cajan</name>
    <name type="common">Pigeon pea</name>
    <name type="synonym">Cajanus indicus</name>
    <dbReference type="NCBI Taxonomy" id="3821"/>
    <lineage>
        <taxon>Eukaryota</taxon>
        <taxon>Viridiplantae</taxon>
        <taxon>Streptophyta</taxon>
        <taxon>Embryophyta</taxon>
        <taxon>Tracheophyta</taxon>
        <taxon>Spermatophyta</taxon>
        <taxon>Magnoliopsida</taxon>
        <taxon>eudicotyledons</taxon>
        <taxon>Gunneridae</taxon>
        <taxon>Pentapetalae</taxon>
        <taxon>rosids</taxon>
        <taxon>fabids</taxon>
        <taxon>Fabales</taxon>
        <taxon>Fabaceae</taxon>
        <taxon>Papilionoideae</taxon>
        <taxon>50 kb inversion clade</taxon>
        <taxon>NPAAA clade</taxon>
        <taxon>indigoferoid/millettioid clade</taxon>
        <taxon>Phaseoleae</taxon>
        <taxon>Cajanus</taxon>
    </lineage>
</organism>
<protein>
    <submittedName>
        <fullName evidence="1">Uncharacterized protein</fullName>
    </submittedName>
</protein>
<dbReference type="Proteomes" id="UP000075243">
    <property type="component" value="Unassembled WGS sequence"/>
</dbReference>
<dbReference type="AlphaFoldDB" id="A0A151QS59"/>
<keyword evidence="2" id="KW-1185">Reference proteome</keyword>
<reference evidence="1" key="1">
    <citation type="journal article" date="2012" name="Nat. Biotechnol.">
        <title>Draft genome sequence of pigeonpea (Cajanus cajan), an orphan legume crop of resource-poor farmers.</title>
        <authorList>
            <person name="Varshney R.K."/>
            <person name="Chen W."/>
            <person name="Li Y."/>
            <person name="Bharti A.K."/>
            <person name="Saxena R.K."/>
            <person name="Schlueter J.A."/>
            <person name="Donoghue M.T."/>
            <person name="Azam S."/>
            <person name="Fan G."/>
            <person name="Whaley A.M."/>
            <person name="Farmer A.D."/>
            <person name="Sheridan J."/>
            <person name="Iwata A."/>
            <person name="Tuteja R."/>
            <person name="Penmetsa R.V."/>
            <person name="Wu W."/>
            <person name="Upadhyaya H.D."/>
            <person name="Yang S.P."/>
            <person name="Shah T."/>
            <person name="Saxena K.B."/>
            <person name="Michael T."/>
            <person name="McCombie W.R."/>
            <person name="Yang B."/>
            <person name="Zhang G."/>
            <person name="Yang H."/>
            <person name="Wang J."/>
            <person name="Spillane C."/>
            <person name="Cook D.R."/>
            <person name="May G.D."/>
            <person name="Xu X."/>
            <person name="Jackson S.A."/>
        </authorList>
    </citation>
    <scope>NUCLEOTIDE SEQUENCE [LARGE SCALE GENOMIC DNA]</scope>
</reference>
<dbReference type="EMBL" id="KQ484977">
    <property type="protein sequence ID" value="KYP33139.1"/>
    <property type="molecule type" value="Genomic_DNA"/>
</dbReference>
<accession>A0A151QS59</accession>
<sequence length="206" mass="23092">WNLEPSFLRLSLWKPDYIQDSTRTLMFKFGLEFLDLPQEYWSPQIIFSISSGVGVPITLDQTTLMHTYGHFARVVVEVNLEDYLLEKLLVEREGVAFFISIQFERLPNFCLSSHSIGHLSNSCKKFDESACKNLKTSSRFGINASLEVFGLKCSVEVNSGVVAANGSNEQHNYGVVSLLAYVEDVSKSTVVRGILSAMMESTKDCT</sequence>
<gene>
    <name evidence="1" type="ORF">KK1_046036</name>
</gene>
<feature type="non-terminal residue" evidence="1">
    <location>
        <position position="1"/>
    </location>
</feature>
<proteinExistence type="predicted"/>